<accession>A0A1H4DX80</accession>
<dbReference type="Proteomes" id="UP000198584">
    <property type="component" value="Unassembled WGS sequence"/>
</dbReference>
<evidence type="ECO:0000313" key="2">
    <source>
        <dbReference type="Proteomes" id="UP000198584"/>
    </source>
</evidence>
<sequence>MCKNRLFSISLMCIGLIFFLLISGFSGDTVSAYIELDLDHAGLEETPETEEIDPGVNYTPMDAKLLKSLGAVDA</sequence>
<gene>
    <name evidence="1" type="ORF">SAMN05421743_10846</name>
</gene>
<dbReference type="AlphaFoldDB" id="A0A1H4DX80"/>
<evidence type="ECO:0000313" key="1">
    <source>
        <dbReference type="EMBL" id="SEA77405.1"/>
    </source>
</evidence>
<proteinExistence type="predicted"/>
<organism evidence="1 2">
    <name type="scientific">Thalassobacillus cyri</name>
    <dbReference type="NCBI Taxonomy" id="571932"/>
    <lineage>
        <taxon>Bacteria</taxon>
        <taxon>Bacillati</taxon>
        <taxon>Bacillota</taxon>
        <taxon>Bacilli</taxon>
        <taxon>Bacillales</taxon>
        <taxon>Bacillaceae</taxon>
        <taxon>Thalassobacillus</taxon>
    </lineage>
</organism>
<dbReference type="OrthoDB" id="9854660at2"/>
<dbReference type="RefSeq" id="WP_093045031.1">
    <property type="nucleotide sequence ID" value="NZ_FNQR01000008.1"/>
</dbReference>
<keyword evidence="2" id="KW-1185">Reference proteome</keyword>
<reference evidence="1 2" key="1">
    <citation type="submission" date="2016-10" db="EMBL/GenBank/DDBJ databases">
        <authorList>
            <person name="de Groot N.N."/>
        </authorList>
    </citation>
    <scope>NUCLEOTIDE SEQUENCE [LARGE SCALE GENOMIC DNA]</scope>
    <source>
        <strain evidence="1 2">CCM7597</strain>
    </source>
</reference>
<dbReference type="EMBL" id="FNQR01000008">
    <property type="protein sequence ID" value="SEA77405.1"/>
    <property type="molecule type" value="Genomic_DNA"/>
</dbReference>
<protein>
    <submittedName>
        <fullName evidence="1">Uncharacterized protein</fullName>
    </submittedName>
</protein>
<name>A0A1H4DX80_9BACI</name>
<dbReference type="STRING" id="571932.SAMN05421743_10846"/>